<accession>A0AAV4PEA8</accession>
<organism evidence="2 3">
    <name type="scientific">Caerostris darwini</name>
    <dbReference type="NCBI Taxonomy" id="1538125"/>
    <lineage>
        <taxon>Eukaryota</taxon>
        <taxon>Metazoa</taxon>
        <taxon>Ecdysozoa</taxon>
        <taxon>Arthropoda</taxon>
        <taxon>Chelicerata</taxon>
        <taxon>Arachnida</taxon>
        <taxon>Araneae</taxon>
        <taxon>Araneomorphae</taxon>
        <taxon>Entelegynae</taxon>
        <taxon>Araneoidea</taxon>
        <taxon>Araneidae</taxon>
        <taxon>Caerostris</taxon>
    </lineage>
</organism>
<evidence type="ECO:0000313" key="3">
    <source>
        <dbReference type="Proteomes" id="UP001054837"/>
    </source>
</evidence>
<gene>
    <name evidence="2" type="ORF">CDAR_104071</name>
</gene>
<keyword evidence="3" id="KW-1185">Reference proteome</keyword>
<dbReference type="EMBL" id="BPLQ01002803">
    <property type="protein sequence ID" value="GIX95747.1"/>
    <property type="molecule type" value="Genomic_DNA"/>
</dbReference>
<reference evidence="2 3" key="1">
    <citation type="submission" date="2021-06" db="EMBL/GenBank/DDBJ databases">
        <title>Caerostris darwini draft genome.</title>
        <authorList>
            <person name="Kono N."/>
            <person name="Arakawa K."/>
        </authorList>
    </citation>
    <scope>NUCLEOTIDE SEQUENCE [LARGE SCALE GENOMIC DNA]</scope>
</reference>
<name>A0AAV4PEA8_9ARAC</name>
<feature type="non-terminal residue" evidence="2">
    <location>
        <position position="32"/>
    </location>
</feature>
<dbReference type="Proteomes" id="UP001054837">
    <property type="component" value="Unassembled WGS sequence"/>
</dbReference>
<feature type="region of interest" description="Disordered" evidence="1">
    <location>
        <begin position="1"/>
        <end position="20"/>
    </location>
</feature>
<proteinExistence type="predicted"/>
<dbReference type="AlphaFoldDB" id="A0AAV4PEA8"/>
<evidence type="ECO:0000313" key="2">
    <source>
        <dbReference type="EMBL" id="GIX95747.1"/>
    </source>
</evidence>
<sequence>MGWDFRGISRGINPSSPEDHNELIWISSERNW</sequence>
<comment type="caution">
    <text evidence="2">The sequence shown here is derived from an EMBL/GenBank/DDBJ whole genome shotgun (WGS) entry which is preliminary data.</text>
</comment>
<protein>
    <submittedName>
        <fullName evidence="2">Uncharacterized protein</fullName>
    </submittedName>
</protein>
<evidence type="ECO:0000256" key="1">
    <source>
        <dbReference type="SAM" id="MobiDB-lite"/>
    </source>
</evidence>